<dbReference type="GO" id="GO:0005829">
    <property type="term" value="C:cytosol"/>
    <property type="evidence" value="ECO:0007669"/>
    <property type="project" value="TreeGrafter"/>
</dbReference>
<dbReference type="Proteomes" id="UP000249746">
    <property type="component" value="Unassembled WGS sequence"/>
</dbReference>
<keyword evidence="7" id="KW-1185">Reference proteome</keyword>
<dbReference type="InterPro" id="IPR002201">
    <property type="entry name" value="Glyco_trans_9"/>
</dbReference>
<sequence length="337" mass="37941">MNILIRLPNWLGDAIMASYALELLYQSYPNAKFYLVGSQVACELYKNLKNTTVLQDRSKQAKCRIYSLFKLARSIPPCDLSFSFQNNFLSALFLRFNNAKVRVGYKNEMRSFLLTHSFKKEKSLHEVLVFATLIKPFATIQLTPKLYLKKPKISLPLLQDANKIAGINPGAAFGSAKRWSEENFAKVAIYLHQQGYKILLFGGINEIEITKRILALLDFKEEVLNLCGKTDIQTLLAYFAKLDLLVTNDSGPMHIGAAFNIPMVAIFGPTNDSETSPFGSKNAHIISLKTLGNPLSCMPCKKRTCPIPKHDKSHHQCMQALKPEFVISKIQSLISDF</sequence>
<evidence type="ECO:0000256" key="4">
    <source>
        <dbReference type="ARBA" id="ARBA00044042"/>
    </source>
</evidence>
<dbReference type="NCBIfam" id="TIGR02195">
    <property type="entry name" value="heptsyl_trn_II"/>
    <property type="match status" value="1"/>
</dbReference>
<dbReference type="OrthoDB" id="9797795at2"/>
<dbReference type="PANTHER" id="PTHR30160:SF7">
    <property type="entry name" value="ADP-HEPTOSE--LPS HEPTOSYLTRANSFERASE 2"/>
    <property type="match status" value="1"/>
</dbReference>
<comment type="catalytic activity">
    <reaction evidence="5">
        <text>an L-alpha-D-Hep-(1-&gt;5)-[alpha-Kdo-(2-&gt;4)]-alpha-Kdo-(2-&gt;6)-lipid A + ADP-L-glycero-beta-D-manno-heptose = an L-alpha-D-Hep-(1-&gt;3)-L-alpha-D-Hep-(1-&gt;5)-[alpha-Kdo-(2-&gt;4)]-alpha-Kdo-(2-&gt;6)-lipid A + ADP + H(+)</text>
        <dbReference type="Rhea" id="RHEA:74071"/>
        <dbReference type="ChEBI" id="CHEBI:15378"/>
        <dbReference type="ChEBI" id="CHEBI:61506"/>
        <dbReference type="ChEBI" id="CHEBI:193068"/>
        <dbReference type="ChEBI" id="CHEBI:193069"/>
        <dbReference type="ChEBI" id="CHEBI:456216"/>
        <dbReference type="EC" id="2.4.99.24"/>
    </reaction>
</comment>
<dbReference type="InterPro" id="IPR011910">
    <property type="entry name" value="RfaF"/>
</dbReference>
<dbReference type="EMBL" id="NBIU01000009">
    <property type="protein sequence ID" value="PZT48288.1"/>
    <property type="molecule type" value="Genomic_DNA"/>
</dbReference>
<evidence type="ECO:0000256" key="5">
    <source>
        <dbReference type="ARBA" id="ARBA00047503"/>
    </source>
</evidence>
<dbReference type="Gene3D" id="3.40.50.2000">
    <property type="entry name" value="Glycogen Phosphorylase B"/>
    <property type="match status" value="2"/>
</dbReference>
<dbReference type="GO" id="GO:0008713">
    <property type="term" value="F:ADP-heptose-lipopolysaccharide heptosyltransferase activity"/>
    <property type="evidence" value="ECO:0007669"/>
    <property type="project" value="UniProtKB-EC"/>
</dbReference>
<dbReference type="GO" id="GO:0009244">
    <property type="term" value="P:lipopolysaccharide core region biosynthetic process"/>
    <property type="evidence" value="ECO:0007669"/>
    <property type="project" value="TreeGrafter"/>
</dbReference>
<proteinExistence type="inferred from homology"/>
<keyword evidence="1" id="KW-0328">Glycosyltransferase</keyword>
<reference evidence="6 7" key="1">
    <citation type="submission" date="2017-03" db="EMBL/GenBank/DDBJ databases">
        <title>Genomic and clinical evidence uncovers the enterohepatic species Helicobacter valdiviensis as a potential human intestinal pathogen.</title>
        <authorList>
            <person name="Fresia P."/>
            <person name="Jara R."/>
            <person name="Sierra R."/>
            <person name="Ferres I."/>
            <person name="Greif G."/>
            <person name="Iraola G."/>
            <person name="Collado L."/>
        </authorList>
    </citation>
    <scope>NUCLEOTIDE SEQUENCE [LARGE SCALE GENOMIC DNA]</scope>
    <source>
        <strain evidence="6 7">WBE14</strain>
    </source>
</reference>
<evidence type="ECO:0000313" key="7">
    <source>
        <dbReference type="Proteomes" id="UP000249746"/>
    </source>
</evidence>
<dbReference type="PANTHER" id="PTHR30160">
    <property type="entry name" value="TETRAACYLDISACCHARIDE 4'-KINASE-RELATED"/>
    <property type="match status" value="1"/>
</dbReference>
<accession>A0A2W6MY97</accession>
<keyword evidence="2 6" id="KW-0808">Transferase</keyword>
<comment type="caution">
    <text evidence="6">The sequence shown here is derived from an EMBL/GenBank/DDBJ whole genome shotgun (WGS) entry which is preliminary data.</text>
</comment>
<dbReference type="Pfam" id="PF01075">
    <property type="entry name" value="Glyco_transf_9"/>
    <property type="match status" value="1"/>
</dbReference>
<dbReference type="EC" id="2.4.99.24" evidence="4"/>
<protein>
    <recommendedName>
        <fullName evidence="4">lipopolysaccharide heptosyltransferase II</fullName>
        <ecNumber evidence="4">2.4.99.24</ecNumber>
    </recommendedName>
</protein>
<dbReference type="InterPro" id="IPR051199">
    <property type="entry name" value="LPS_LOS_Heptosyltrfase"/>
</dbReference>
<dbReference type="SUPFAM" id="SSF53756">
    <property type="entry name" value="UDP-Glycosyltransferase/glycogen phosphorylase"/>
    <property type="match status" value="1"/>
</dbReference>
<comment type="similarity">
    <text evidence="3">Belongs to the glycosyltransferase 9 family.</text>
</comment>
<gene>
    <name evidence="6" type="ORF">B6S12_04315</name>
</gene>
<dbReference type="AlphaFoldDB" id="A0A2W6MY97"/>
<dbReference type="CDD" id="cd03789">
    <property type="entry name" value="GT9_LPS_heptosyltransferase"/>
    <property type="match status" value="1"/>
</dbReference>
<name>A0A2W6MY97_9HELI</name>
<dbReference type="RefSeq" id="WP_111229587.1">
    <property type="nucleotide sequence ID" value="NZ_NBIU01000009.1"/>
</dbReference>
<organism evidence="6 7">
    <name type="scientific">Helicobacter valdiviensis</name>
    <dbReference type="NCBI Taxonomy" id="1458358"/>
    <lineage>
        <taxon>Bacteria</taxon>
        <taxon>Pseudomonadati</taxon>
        <taxon>Campylobacterota</taxon>
        <taxon>Epsilonproteobacteria</taxon>
        <taxon>Campylobacterales</taxon>
        <taxon>Helicobacteraceae</taxon>
        <taxon>Helicobacter</taxon>
    </lineage>
</organism>
<evidence type="ECO:0000256" key="1">
    <source>
        <dbReference type="ARBA" id="ARBA00022676"/>
    </source>
</evidence>
<evidence type="ECO:0000313" key="6">
    <source>
        <dbReference type="EMBL" id="PZT48288.1"/>
    </source>
</evidence>
<evidence type="ECO:0000256" key="3">
    <source>
        <dbReference type="ARBA" id="ARBA00043995"/>
    </source>
</evidence>
<evidence type="ECO:0000256" key="2">
    <source>
        <dbReference type="ARBA" id="ARBA00022679"/>
    </source>
</evidence>